<dbReference type="EMBL" id="BNJF01000002">
    <property type="protein sequence ID" value="GHO46146.1"/>
    <property type="molecule type" value="Genomic_DNA"/>
</dbReference>
<name>A0A8J3HZQ1_9CHLR</name>
<reference evidence="1" key="1">
    <citation type="submission" date="2020-10" db="EMBL/GenBank/DDBJ databases">
        <title>Taxonomic study of unclassified bacteria belonging to the class Ktedonobacteria.</title>
        <authorList>
            <person name="Yabe S."/>
            <person name="Wang C.M."/>
            <person name="Zheng Y."/>
            <person name="Sakai Y."/>
            <person name="Cavaletti L."/>
            <person name="Monciardini P."/>
            <person name="Donadio S."/>
        </authorList>
    </citation>
    <scope>NUCLEOTIDE SEQUENCE</scope>
    <source>
        <strain evidence="1">SOSP1-1</strain>
    </source>
</reference>
<dbReference type="Proteomes" id="UP000612362">
    <property type="component" value="Unassembled WGS sequence"/>
</dbReference>
<organism evidence="1 2">
    <name type="scientific">Ktedonospora formicarum</name>
    <dbReference type="NCBI Taxonomy" id="2778364"/>
    <lineage>
        <taxon>Bacteria</taxon>
        <taxon>Bacillati</taxon>
        <taxon>Chloroflexota</taxon>
        <taxon>Ktedonobacteria</taxon>
        <taxon>Ktedonobacterales</taxon>
        <taxon>Ktedonobacteraceae</taxon>
        <taxon>Ktedonospora</taxon>
    </lineage>
</organism>
<dbReference type="RefSeq" id="WP_220195543.1">
    <property type="nucleotide sequence ID" value="NZ_BNJF01000002.1"/>
</dbReference>
<protein>
    <submittedName>
        <fullName evidence="1">Uncharacterized protein</fullName>
    </submittedName>
</protein>
<proteinExistence type="predicted"/>
<evidence type="ECO:0000313" key="1">
    <source>
        <dbReference type="EMBL" id="GHO46146.1"/>
    </source>
</evidence>
<evidence type="ECO:0000313" key="2">
    <source>
        <dbReference type="Proteomes" id="UP000612362"/>
    </source>
</evidence>
<accession>A0A8J3HZQ1</accession>
<keyword evidence="2" id="KW-1185">Reference proteome</keyword>
<sequence>MKELENIIAGAELNDAELELVSGRGGEEGGFGGYGGGGGGYGGKGGFVKGYRNDNEIVNNFSFRRNTNIGLLTVPITGSDFTCNSFNNIVVGGGY</sequence>
<dbReference type="AlphaFoldDB" id="A0A8J3HZQ1"/>
<comment type="caution">
    <text evidence="1">The sequence shown here is derived from an EMBL/GenBank/DDBJ whole genome shotgun (WGS) entry which is preliminary data.</text>
</comment>
<gene>
    <name evidence="1" type="ORF">KSX_43090</name>
</gene>